<dbReference type="InterPro" id="IPR052942">
    <property type="entry name" value="LPS_cholinephosphotransferase"/>
</dbReference>
<dbReference type="GO" id="GO:0009100">
    <property type="term" value="P:glycoprotein metabolic process"/>
    <property type="evidence" value="ECO:0007669"/>
    <property type="project" value="UniProtKB-ARBA"/>
</dbReference>
<name>A0A7W3YBN8_9LACO</name>
<sequence>MKQLTRKEVKQYLLNILVNFDQFCKQNDLTMYLCAGTLLGAVRHHGFIPWDDDIDVCMDRESYNRLVSIAKKDPVFNKYYKVIDFQFGDSNYPYIKIIDLRTKMSQQFGNDVADYLWIDVFPMDGLPDDKKQQKQLYKKVSTIREILMLSFAKPGQGRSFAKKILKTPLIPLAKLYGLKRANNQLSKLSQSYDYHKTGLIGDVLWGDYGKEILTVKEYFRSTKVTFEDYIFDTFACWDRYLTELYGNDYMEIPPKSKQVNHNLQAWLR</sequence>
<dbReference type="PANTHER" id="PTHR43404">
    <property type="entry name" value="LIPOPOLYSACCHARIDE CHOLINEPHOSPHOTRANSFERASE LICD"/>
    <property type="match status" value="1"/>
</dbReference>
<dbReference type="RefSeq" id="WP_182580129.1">
    <property type="nucleotide sequence ID" value="NZ_JACIUY010000023.1"/>
</dbReference>
<dbReference type="Proteomes" id="UP000518255">
    <property type="component" value="Unassembled WGS sequence"/>
</dbReference>
<accession>A0A7W3YBN8</accession>
<feature type="domain" description="LicD/FKTN/FKRP nucleotidyltransferase" evidence="1">
    <location>
        <begin position="24"/>
        <end position="246"/>
    </location>
</feature>
<gene>
    <name evidence="2" type="ORF">H5R63_00765</name>
</gene>
<evidence type="ECO:0000259" key="1">
    <source>
        <dbReference type="Pfam" id="PF04991"/>
    </source>
</evidence>
<organism evidence="2 3">
    <name type="scientific">Limosilactobacillus fastidiosus</name>
    <dbReference type="NCBI Taxonomy" id="2759855"/>
    <lineage>
        <taxon>Bacteria</taxon>
        <taxon>Bacillati</taxon>
        <taxon>Bacillota</taxon>
        <taxon>Bacilli</taxon>
        <taxon>Lactobacillales</taxon>
        <taxon>Lactobacillaceae</taxon>
        <taxon>Limosilactobacillus</taxon>
    </lineage>
</organism>
<dbReference type="AlphaFoldDB" id="A0A7W3YBN8"/>
<comment type="caution">
    <text evidence="2">The sequence shown here is derived from an EMBL/GenBank/DDBJ whole genome shotgun (WGS) entry which is preliminary data.</text>
</comment>
<protein>
    <submittedName>
        <fullName evidence="2">LicD family protein</fullName>
    </submittedName>
</protein>
<evidence type="ECO:0000313" key="2">
    <source>
        <dbReference type="EMBL" id="MBB1085350.1"/>
    </source>
</evidence>
<reference evidence="2 3" key="1">
    <citation type="submission" date="2020-07" db="EMBL/GenBank/DDBJ databases">
        <title>Description of Limosilactobacillus balticus sp. nov., Limosilactobacillus agrestis sp. nov., Limosilactobacillus albertensis sp. nov., Limosilactobacillus rudii sp. nov., Limosilactobacillus fastidiosus sp. nov., five novel Limosilactobacillus species isolated from the vertebrate gastrointestinal tract, and proposal of 6 subspecies of Limosilactobacillus reuteri adapted to the gastrointestinal tract of specific vertebrate hosts.</title>
        <authorList>
            <person name="Li F."/>
            <person name="Cheng C."/>
            <person name="Zheng J."/>
            <person name="Quevedo R.M."/>
            <person name="Li J."/>
            <person name="Roos S."/>
            <person name="Gaenzle M.G."/>
            <person name="Walter J."/>
        </authorList>
    </citation>
    <scope>NUCLEOTIDE SEQUENCE [LARGE SCALE GENOMIC DNA]</scope>
    <source>
        <strain evidence="2 3">WF-MA3-C</strain>
    </source>
</reference>
<dbReference type="InterPro" id="IPR007074">
    <property type="entry name" value="LicD/FKTN/FKRP_NTP_transf"/>
</dbReference>
<dbReference type="EMBL" id="JACIUY010000023">
    <property type="protein sequence ID" value="MBB1085350.1"/>
    <property type="molecule type" value="Genomic_DNA"/>
</dbReference>
<proteinExistence type="predicted"/>
<dbReference type="PANTHER" id="PTHR43404:SF2">
    <property type="entry name" value="LIPOPOLYSACCHARIDE CHOLINEPHOSPHOTRANSFERASE LICD"/>
    <property type="match status" value="1"/>
</dbReference>
<dbReference type="Pfam" id="PF04991">
    <property type="entry name" value="LicD"/>
    <property type="match status" value="1"/>
</dbReference>
<evidence type="ECO:0000313" key="3">
    <source>
        <dbReference type="Proteomes" id="UP000518255"/>
    </source>
</evidence>